<dbReference type="InterPro" id="IPR005814">
    <property type="entry name" value="Aminotrans_3"/>
</dbReference>
<comment type="caution">
    <text evidence="4">The sequence shown here is derived from an EMBL/GenBank/DDBJ whole genome shotgun (WGS) entry which is preliminary data.</text>
</comment>
<evidence type="ECO:0000313" key="4">
    <source>
        <dbReference type="EMBL" id="KAK3484516.1"/>
    </source>
</evidence>
<dbReference type="RefSeq" id="XP_062687664.1">
    <property type="nucleotide sequence ID" value="XM_062831699.1"/>
</dbReference>
<evidence type="ECO:0000256" key="2">
    <source>
        <dbReference type="ARBA" id="ARBA00022898"/>
    </source>
</evidence>
<name>A0AAJ0MLD3_9PEZI</name>
<dbReference type="Proteomes" id="UP001285908">
    <property type="component" value="Unassembled WGS sequence"/>
</dbReference>
<dbReference type="Gene3D" id="3.90.1150.10">
    <property type="entry name" value="Aspartate Aminotransferase, domain 1"/>
    <property type="match status" value="1"/>
</dbReference>
<dbReference type="Pfam" id="PF00202">
    <property type="entry name" value="Aminotran_3"/>
    <property type="match status" value="1"/>
</dbReference>
<comment type="cofactor">
    <cofactor evidence="1">
        <name>pyridoxal 5'-phosphate</name>
        <dbReference type="ChEBI" id="CHEBI:597326"/>
    </cofactor>
</comment>
<reference evidence="4 5" key="1">
    <citation type="journal article" date="2023" name="Mol. Phylogenet. Evol.">
        <title>Genome-scale phylogeny and comparative genomics of the fungal order Sordariales.</title>
        <authorList>
            <person name="Hensen N."/>
            <person name="Bonometti L."/>
            <person name="Westerberg I."/>
            <person name="Brannstrom I.O."/>
            <person name="Guillou S."/>
            <person name="Cros-Aarteil S."/>
            <person name="Calhoun S."/>
            <person name="Haridas S."/>
            <person name="Kuo A."/>
            <person name="Mondo S."/>
            <person name="Pangilinan J."/>
            <person name="Riley R."/>
            <person name="LaButti K."/>
            <person name="Andreopoulos B."/>
            <person name="Lipzen A."/>
            <person name="Chen C."/>
            <person name="Yan M."/>
            <person name="Daum C."/>
            <person name="Ng V."/>
            <person name="Clum A."/>
            <person name="Steindorff A."/>
            <person name="Ohm R.A."/>
            <person name="Martin F."/>
            <person name="Silar P."/>
            <person name="Natvig D.O."/>
            <person name="Lalanne C."/>
            <person name="Gautier V."/>
            <person name="Ament-Velasquez S.L."/>
            <person name="Kruys A."/>
            <person name="Hutchinson M.I."/>
            <person name="Powell A.J."/>
            <person name="Barry K."/>
            <person name="Miller A.N."/>
            <person name="Grigoriev I.V."/>
            <person name="Debuchy R."/>
            <person name="Gladieux P."/>
            <person name="Hiltunen Thoren M."/>
            <person name="Johannesson H."/>
        </authorList>
    </citation>
    <scope>NUCLEOTIDE SEQUENCE [LARGE SCALE GENOMIC DNA]</scope>
    <source>
        <strain evidence="4 5">FGSC 10403</strain>
    </source>
</reference>
<evidence type="ECO:0000313" key="5">
    <source>
        <dbReference type="Proteomes" id="UP001285908"/>
    </source>
</evidence>
<accession>A0AAJ0MLD3</accession>
<protein>
    <submittedName>
        <fullName evidence="4">Pyridoxal phosphate-dependent transferase</fullName>
    </submittedName>
</protein>
<dbReference type="GO" id="GO:0030170">
    <property type="term" value="F:pyridoxal phosphate binding"/>
    <property type="evidence" value="ECO:0007669"/>
    <property type="project" value="InterPro"/>
</dbReference>
<comment type="similarity">
    <text evidence="3">Belongs to the class-III pyridoxal-phosphate-dependent aminotransferase family.</text>
</comment>
<gene>
    <name evidence="4" type="ORF">B0T23DRAFT_101597</name>
</gene>
<dbReference type="InterPro" id="IPR015422">
    <property type="entry name" value="PyrdxlP-dep_Trfase_small"/>
</dbReference>
<dbReference type="SUPFAM" id="SSF53383">
    <property type="entry name" value="PLP-dependent transferases"/>
    <property type="match status" value="1"/>
</dbReference>
<dbReference type="PANTHER" id="PTHR43713">
    <property type="entry name" value="GLUTAMATE-1-SEMIALDEHYDE 2,1-AMINOMUTASE"/>
    <property type="match status" value="1"/>
</dbReference>
<evidence type="ECO:0000256" key="3">
    <source>
        <dbReference type="RuleBase" id="RU003560"/>
    </source>
</evidence>
<keyword evidence="2 3" id="KW-0663">Pyridoxal phosphate</keyword>
<dbReference type="PANTHER" id="PTHR43713:SF3">
    <property type="entry name" value="GLUTAMATE-1-SEMIALDEHYDE 2,1-AMINOMUTASE 1, CHLOROPLASTIC-RELATED"/>
    <property type="match status" value="1"/>
</dbReference>
<proteinExistence type="inferred from homology"/>
<dbReference type="AlphaFoldDB" id="A0AAJ0MLD3"/>
<dbReference type="Gene3D" id="3.40.640.10">
    <property type="entry name" value="Type I PLP-dependent aspartate aminotransferase-like (Major domain)"/>
    <property type="match status" value="1"/>
</dbReference>
<keyword evidence="5" id="KW-1185">Reference proteome</keyword>
<dbReference type="GeneID" id="87869321"/>
<dbReference type="InterPro" id="IPR015424">
    <property type="entry name" value="PyrdxlP-dep_Trfase"/>
</dbReference>
<sequence length="448" mass="48577">MSCNSDLHTGPNSSHLEAAEALAAAQSRYVANNPLSKKQHELAVESLPGGNTRTLLHTSPFPLCMKHGKGTFVWDEDGHKYTDFVGELSAGLYGHSHPVIRTAILSTFDEIGLSLGSTTTYEVRYASLLCQRFQLERVRMTNTGTEANLHALAAARHYTGKKKVVVFNGGYHGACFSFGGGKAAPNTADKGDFVVVQNYGDDEAAAEARRVIEETAREGNLAAVLVEGVQGAGGCLPGSKEFLLAAQEAAKNTGAIFILDEVMTSRLAPNGLGQELGLSPDLVTLGKYLGGGFSFGAFGGRKEIMDSVYDPRVKGSLAHSGTFNNNTMTMCAGFAGLNQVFTEEVCVELNRVGDDLRGRLNGVAKGTRLRFTGRGSLIGLHFRENGTFESLERADLRDLFWFEMLEKGFWITRRGFIAMMLDTPKDELDRFVDVVGRFLERHAGIMMV</sequence>
<keyword evidence="4" id="KW-0808">Transferase</keyword>
<dbReference type="EMBL" id="JAULSX010000021">
    <property type="protein sequence ID" value="KAK3484516.1"/>
    <property type="molecule type" value="Genomic_DNA"/>
</dbReference>
<evidence type="ECO:0000256" key="1">
    <source>
        <dbReference type="ARBA" id="ARBA00001933"/>
    </source>
</evidence>
<organism evidence="4 5">
    <name type="scientific">Neurospora hispaniola</name>
    <dbReference type="NCBI Taxonomy" id="588809"/>
    <lineage>
        <taxon>Eukaryota</taxon>
        <taxon>Fungi</taxon>
        <taxon>Dikarya</taxon>
        <taxon>Ascomycota</taxon>
        <taxon>Pezizomycotina</taxon>
        <taxon>Sordariomycetes</taxon>
        <taxon>Sordariomycetidae</taxon>
        <taxon>Sordariales</taxon>
        <taxon>Sordariaceae</taxon>
        <taxon>Neurospora</taxon>
    </lineage>
</organism>
<dbReference type="InterPro" id="IPR015421">
    <property type="entry name" value="PyrdxlP-dep_Trfase_major"/>
</dbReference>
<dbReference type="GO" id="GO:0008483">
    <property type="term" value="F:transaminase activity"/>
    <property type="evidence" value="ECO:0007669"/>
    <property type="project" value="InterPro"/>
</dbReference>